<dbReference type="SUPFAM" id="SSF52540">
    <property type="entry name" value="P-loop containing nucleoside triphosphate hydrolases"/>
    <property type="match status" value="1"/>
</dbReference>
<dbReference type="PANTHER" id="PTHR35205">
    <property type="entry name" value="NB-ARC AND TPR DOMAIN PROTEIN"/>
    <property type="match status" value="1"/>
</dbReference>
<dbReference type="EMBL" id="MU006090">
    <property type="protein sequence ID" value="KAF2842010.1"/>
    <property type="molecule type" value="Genomic_DNA"/>
</dbReference>
<dbReference type="GO" id="GO:0043531">
    <property type="term" value="F:ADP binding"/>
    <property type="evidence" value="ECO:0007669"/>
    <property type="project" value="InterPro"/>
</dbReference>
<proteinExistence type="predicted"/>
<gene>
    <name evidence="1" type="ORF">M501DRAFT_1013381</name>
</gene>
<evidence type="ECO:0008006" key="3">
    <source>
        <dbReference type="Google" id="ProtNLM"/>
    </source>
</evidence>
<dbReference type="AlphaFoldDB" id="A0A9P4VTZ9"/>
<dbReference type="Proteomes" id="UP000799429">
    <property type="component" value="Unassembled WGS sequence"/>
</dbReference>
<organism evidence="1 2">
    <name type="scientific">Patellaria atrata CBS 101060</name>
    <dbReference type="NCBI Taxonomy" id="1346257"/>
    <lineage>
        <taxon>Eukaryota</taxon>
        <taxon>Fungi</taxon>
        <taxon>Dikarya</taxon>
        <taxon>Ascomycota</taxon>
        <taxon>Pezizomycotina</taxon>
        <taxon>Dothideomycetes</taxon>
        <taxon>Dothideomycetes incertae sedis</taxon>
        <taxon>Patellariales</taxon>
        <taxon>Patellariaceae</taxon>
        <taxon>Patellaria</taxon>
    </lineage>
</organism>
<sequence length="326" mass="36877">MKKVLREFVIVESGGTQDLLGDMNDEIAKEIMDLGKSLSRDSNIPSITFYEKGESPVKKSRFGTKRRLLVSESMASIGRGKSFDTPEDHINVARLEHDLFEKLKLEMKNTTTRYINDLTIADGLTANQDKTEVEKQSSFVPRLQGRDIPWLLVFDNVNDLSTLAEFWPTGNTGSVLITSRDHTSSTLTLVEASEKIQGLRAEKAIDLVQNLLGRAQVSEEEREELSTIVEKVEHLPLALQSIARTMLKMKCSVHDFAMQCAELQDIIEDSGPRHFNRPTSRYEHCLQTVWRSSLMTLDHSTRKLLEAICFLDPDGIQEKLLRATVK</sequence>
<dbReference type="InterPro" id="IPR027417">
    <property type="entry name" value="P-loop_NTPase"/>
</dbReference>
<evidence type="ECO:0000313" key="1">
    <source>
        <dbReference type="EMBL" id="KAF2842010.1"/>
    </source>
</evidence>
<evidence type="ECO:0000313" key="2">
    <source>
        <dbReference type="Proteomes" id="UP000799429"/>
    </source>
</evidence>
<accession>A0A9P4VTZ9</accession>
<dbReference type="OrthoDB" id="5394701at2759"/>
<name>A0A9P4VTZ9_9PEZI</name>
<dbReference type="PANTHER" id="PTHR35205:SF1">
    <property type="entry name" value="ZU5 DOMAIN-CONTAINING PROTEIN"/>
    <property type="match status" value="1"/>
</dbReference>
<protein>
    <recommendedName>
        <fullName evidence="3">NB-ARC domain-containing protein</fullName>
    </recommendedName>
</protein>
<comment type="caution">
    <text evidence="1">The sequence shown here is derived from an EMBL/GenBank/DDBJ whole genome shotgun (WGS) entry which is preliminary data.</text>
</comment>
<keyword evidence="2" id="KW-1185">Reference proteome</keyword>
<reference evidence="1" key="1">
    <citation type="journal article" date="2020" name="Stud. Mycol.">
        <title>101 Dothideomycetes genomes: a test case for predicting lifestyles and emergence of pathogens.</title>
        <authorList>
            <person name="Haridas S."/>
            <person name="Albert R."/>
            <person name="Binder M."/>
            <person name="Bloem J."/>
            <person name="Labutti K."/>
            <person name="Salamov A."/>
            <person name="Andreopoulos B."/>
            <person name="Baker S."/>
            <person name="Barry K."/>
            <person name="Bills G."/>
            <person name="Bluhm B."/>
            <person name="Cannon C."/>
            <person name="Castanera R."/>
            <person name="Culley D."/>
            <person name="Daum C."/>
            <person name="Ezra D."/>
            <person name="Gonzalez J."/>
            <person name="Henrissat B."/>
            <person name="Kuo A."/>
            <person name="Liang C."/>
            <person name="Lipzen A."/>
            <person name="Lutzoni F."/>
            <person name="Magnuson J."/>
            <person name="Mondo S."/>
            <person name="Nolan M."/>
            <person name="Ohm R."/>
            <person name="Pangilinan J."/>
            <person name="Park H.-J."/>
            <person name="Ramirez L."/>
            <person name="Alfaro M."/>
            <person name="Sun H."/>
            <person name="Tritt A."/>
            <person name="Yoshinaga Y."/>
            <person name="Zwiers L.-H."/>
            <person name="Turgeon B."/>
            <person name="Goodwin S."/>
            <person name="Spatafora J."/>
            <person name="Crous P."/>
            <person name="Grigoriev I."/>
        </authorList>
    </citation>
    <scope>NUCLEOTIDE SEQUENCE</scope>
    <source>
        <strain evidence="1">CBS 101060</strain>
    </source>
</reference>
<dbReference type="Gene3D" id="3.40.50.300">
    <property type="entry name" value="P-loop containing nucleotide triphosphate hydrolases"/>
    <property type="match status" value="1"/>
</dbReference>